<feature type="domain" description="ZAD" evidence="15">
    <location>
        <begin position="1"/>
        <end position="48"/>
    </location>
</feature>
<dbReference type="FunFam" id="3.30.160.60:FF:000185">
    <property type="entry name" value="zinc finger protein 319"/>
    <property type="match status" value="1"/>
</dbReference>
<dbReference type="Gene3D" id="3.30.160.60">
    <property type="entry name" value="Classic Zinc Finger"/>
    <property type="match status" value="8"/>
</dbReference>
<dbReference type="FunFam" id="3.30.160.60:FF:000100">
    <property type="entry name" value="Zinc finger 45-like"/>
    <property type="match status" value="1"/>
</dbReference>
<evidence type="ECO:0000259" key="15">
    <source>
        <dbReference type="PROSITE" id="PS51915"/>
    </source>
</evidence>
<feature type="domain" description="C2H2-type" evidence="14">
    <location>
        <begin position="410"/>
        <end position="437"/>
    </location>
</feature>
<comment type="similarity">
    <text evidence="2">Belongs to the krueppel C2H2-type zinc-finger protein family.</text>
</comment>
<dbReference type="AlphaFoldDB" id="A0A7R8UU54"/>
<dbReference type="InParanoid" id="A0A7R8UU54"/>
<protein>
    <recommendedName>
        <fullName evidence="11">Zinc finger protein 865</fullName>
    </recommendedName>
</protein>
<evidence type="ECO:0000313" key="17">
    <source>
        <dbReference type="Proteomes" id="UP000594454"/>
    </source>
</evidence>
<dbReference type="FunFam" id="3.30.160.60:FF:000110">
    <property type="entry name" value="Zinc finger protein-like"/>
    <property type="match status" value="1"/>
</dbReference>
<comment type="subcellular location">
    <subcellularLocation>
        <location evidence="1">Nucleus</location>
    </subcellularLocation>
</comment>
<dbReference type="InterPro" id="IPR013087">
    <property type="entry name" value="Znf_C2H2_type"/>
</dbReference>
<evidence type="ECO:0000256" key="2">
    <source>
        <dbReference type="ARBA" id="ARBA00006991"/>
    </source>
</evidence>
<dbReference type="EMBL" id="LR899012">
    <property type="protein sequence ID" value="CAD7087099.1"/>
    <property type="molecule type" value="Genomic_DNA"/>
</dbReference>
<name>A0A7R8UU54_HERIL</name>
<evidence type="ECO:0000256" key="9">
    <source>
        <dbReference type="ARBA" id="ARBA00023163"/>
    </source>
</evidence>
<keyword evidence="5 12" id="KW-0863">Zinc-finger</keyword>
<keyword evidence="17" id="KW-1185">Reference proteome</keyword>
<feature type="domain" description="C2H2-type" evidence="14">
    <location>
        <begin position="242"/>
        <end position="269"/>
    </location>
</feature>
<keyword evidence="4" id="KW-0677">Repeat</keyword>
<evidence type="ECO:0000256" key="1">
    <source>
        <dbReference type="ARBA" id="ARBA00004123"/>
    </source>
</evidence>
<comment type="caution">
    <text evidence="13">Lacks conserved residue(s) required for the propagation of feature annotation.</text>
</comment>
<evidence type="ECO:0000256" key="3">
    <source>
        <dbReference type="ARBA" id="ARBA00022723"/>
    </source>
</evidence>
<dbReference type="OrthoDB" id="1095242at2759"/>
<sequence length="499" mass="57893">MFSSISTLNIDPNDQLPDLICPSCYSILLRAYEFQEMCINSDKEMRAELARISEISECQPFNEPFKDDPPEANSMFMHDGQEQGETFDATSSSIKGGENVTFENASGDKSSIETIKETLVSESLLKKPRHICKICNRQWRTESSFYRHLKTHGVKTEDNSQEQPKITNTSYEDSNMCDIEVKLERNEYSEEFKNQDFAAPKLEKRDHHSENKRYSCDSCPKTFSQLNVLTRHRKTHGETRNFQCNKCDRTFLLQVQLDEHLNCHNGLRPHVCPICHKGFQQSCTLKDHIRTHNGETPFLCPECGKAFNNSSNLRQHLLRHSGVKPFACPECPSRFTTKGGLKSHMTTHSNEKPFRCDQCDAKFTKPYSLSKHKRIHTGERPYSCEVCSMRFNSNDHVKRHMRTHTGEKPYSCKFCDRTFAQSNDLVKHMRSHVGEKTYACQECPEAFRLNSELRAHMREHFKQRKEDVVYADMKSNLQDSDTTLHSTTEFQDLRKVRAR</sequence>
<dbReference type="InterPro" id="IPR012934">
    <property type="entry name" value="Znf_AD"/>
</dbReference>
<evidence type="ECO:0000256" key="5">
    <source>
        <dbReference type="ARBA" id="ARBA00022771"/>
    </source>
</evidence>
<evidence type="ECO:0000256" key="4">
    <source>
        <dbReference type="ARBA" id="ARBA00022737"/>
    </source>
</evidence>
<feature type="domain" description="C2H2-type" evidence="14">
    <location>
        <begin position="130"/>
        <end position="157"/>
    </location>
</feature>
<dbReference type="PANTHER" id="PTHR24399:SF23">
    <property type="entry name" value="C2H2-TYPE DOMAIN-CONTAINING PROTEIN"/>
    <property type="match status" value="1"/>
</dbReference>
<evidence type="ECO:0000259" key="14">
    <source>
        <dbReference type="PROSITE" id="PS50157"/>
    </source>
</evidence>
<accession>A0A7R8UU54</accession>
<evidence type="ECO:0000256" key="6">
    <source>
        <dbReference type="ARBA" id="ARBA00022833"/>
    </source>
</evidence>
<keyword evidence="8" id="KW-0238">DNA-binding</keyword>
<keyword evidence="6" id="KW-0862">Zinc</keyword>
<evidence type="ECO:0000256" key="12">
    <source>
        <dbReference type="PROSITE-ProRule" id="PRU00042"/>
    </source>
</evidence>
<dbReference type="PANTHER" id="PTHR24399">
    <property type="entry name" value="ZINC FINGER AND BTB DOMAIN-CONTAINING"/>
    <property type="match status" value="1"/>
</dbReference>
<dbReference type="InterPro" id="IPR036236">
    <property type="entry name" value="Znf_C2H2_sf"/>
</dbReference>
<evidence type="ECO:0000313" key="16">
    <source>
        <dbReference type="EMBL" id="CAD7087099.1"/>
    </source>
</evidence>
<dbReference type="FunFam" id="3.30.160.60:FF:002104">
    <property type="entry name" value="Si:ch211-266d19.4"/>
    <property type="match status" value="1"/>
</dbReference>
<keyword evidence="10" id="KW-0539">Nucleus</keyword>
<feature type="domain" description="C2H2-type" evidence="14">
    <location>
        <begin position="438"/>
        <end position="465"/>
    </location>
</feature>
<dbReference type="PROSITE" id="PS00028">
    <property type="entry name" value="ZINC_FINGER_C2H2_1"/>
    <property type="match status" value="10"/>
</dbReference>
<feature type="domain" description="C2H2-type" evidence="14">
    <location>
        <begin position="326"/>
        <end position="353"/>
    </location>
</feature>
<dbReference type="FunFam" id="3.30.160.60:FF:000275">
    <property type="entry name" value="zinc finger protein 90 homolog"/>
    <property type="match status" value="1"/>
</dbReference>
<dbReference type="FunFam" id="3.30.160.60:FF:000446">
    <property type="entry name" value="Zinc finger protein"/>
    <property type="match status" value="1"/>
</dbReference>
<dbReference type="PROSITE" id="PS51915">
    <property type="entry name" value="ZAD"/>
    <property type="match status" value="1"/>
</dbReference>
<dbReference type="Proteomes" id="UP000594454">
    <property type="component" value="Chromosome 4"/>
</dbReference>
<organism evidence="16 17">
    <name type="scientific">Hermetia illucens</name>
    <name type="common">Black soldier fly</name>
    <dbReference type="NCBI Taxonomy" id="343691"/>
    <lineage>
        <taxon>Eukaryota</taxon>
        <taxon>Metazoa</taxon>
        <taxon>Ecdysozoa</taxon>
        <taxon>Arthropoda</taxon>
        <taxon>Hexapoda</taxon>
        <taxon>Insecta</taxon>
        <taxon>Pterygota</taxon>
        <taxon>Neoptera</taxon>
        <taxon>Endopterygota</taxon>
        <taxon>Diptera</taxon>
        <taxon>Brachycera</taxon>
        <taxon>Stratiomyomorpha</taxon>
        <taxon>Stratiomyidae</taxon>
        <taxon>Hermetiinae</taxon>
        <taxon>Hermetia</taxon>
    </lineage>
</organism>
<dbReference type="SUPFAM" id="SSF57667">
    <property type="entry name" value="beta-beta-alpha zinc fingers"/>
    <property type="match status" value="5"/>
</dbReference>
<feature type="domain" description="C2H2-type" evidence="14">
    <location>
        <begin position="382"/>
        <end position="409"/>
    </location>
</feature>
<dbReference type="SMART" id="SM00355">
    <property type="entry name" value="ZnF_C2H2"/>
    <property type="match status" value="10"/>
</dbReference>
<feature type="domain" description="C2H2-type" evidence="14">
    <location>
        <begin position="298"/>
        <end position="325"/>
    </location>
</feature>
<keyword evidence="7" id="KW-0805">Transcription regulation</keyword>
<dbReference type="PROSITE" id="PS50157">
    <property type="entry name" value="ZINC_FINGER_C2H2_2"/>
    <property type="match status" value="10"/>
</dbReference>
<dbReference type="GO" id="GO:0001227">
    <property type="term" value="F:DNA-binding transcription repressor activity, RNA polymerase II-specific"/>
    <property type="evidence" value="ECO:0007669"/>
    <property type="project" value="TreeGrafter"/>
</dbReference>
<dbReference type="GO" id="GO:0000978">
    <property type="term" value="F:RNA polymerase II cis-regulatory region sequence-specific DNA binding"/>
    <property type="evidence" value="ECO:0007669"/>
    <property type="project" value="TreeGrafter"/>
</dbReference>
<dbReference type="GO" id="GO:0008270">
    <property type="term" value="F:zinc ion binding"/>
    <property type="evidence" value="ECO:0007669"/>
    <property type="project" value="UniProtKB-KW"/>
</dbReference>
<evidence type="ECO:0000256" key="11">
    <source>
        <dbReference type="ARBA" id="ARBA00068876"/>
    </source>
</evidence>
<keyword evidence="9" id="KW-0804">Transcription</keyword>
<evidence type="ECO:0000256" key="10">
    <source>
        <dbReference type="ARBA" id="ARBA00023242"/>
    </source>
</evidence>
<dbReference type="FunFam" id="3.30.160.60:FF:000145">
    <property type="entry name" value="Zinc finger protein 574"/>
    <property type="match status" value="1"/>
</dbReference>
<dbReference type="Pfam" id="PF00096">
    <property type="entry name" value="zf-C2H2"/>
    <property type="match status" value="7"/>
</dbReference>
<evidence type="ECO:0000256" key="13">
    <source>
        <dbReference type="PROSITE-ProRule" id="PRU01263"/>
    </source>
</evidence>
<evidence type="ECO:0000256" key="7">
    <source>
        <dbReference type="ARBA" id="ARBA00023015"/>
    </source>
</evidence>
<dbReference type="Pfam" id="PF13894">
    <property type="entry name" value="zf-C2H2_4"/>
    <property type="match status" value="1"/>
</dbReference>
<keyword evidence="3" id="KW-0479">Metal-binding</keyword>
<dbReference type="FunFam" id="3.30.160.60:FF:000264">
    <property type="entry name" value="Zinc finger protein 236"/>
    <property type="match status" value="1"/>
</dbReference>
<feature type="domain" description="C2H2-type" evidence="14">
    <location>
        <begin position="270"/>
        <end position="297"/>
    </location>
</feature>
<dbReference type="GO" id="GO:0005654">
    <property type="term" value="C:nucleoplasm"/>
    <property type="evidence" value="ECO:0007669"/>
    <property type="project" value="TreeGrafter"/>
</dbReference>
<dbReference type="SUPFAM" id="SSF57716">
    <property type="entry name" value="Glucocorticoid receptor-like (DNA-binding domain)"/>
    <property type="match status" value="1"/>
</dbReference>
<proteinExistence type="inferred from homology"/>
<dbReference type="Pfam" id="PF07776">
    <property type="entry name" value="zf-AD"/>
    <property type="match status" value="1"/>
</dbReference>
<feature type="domain" description="C2H2-type" evidence="14">
    <location>
        <begin position="354"/>
        <end position="381"/>
    </location>
</feature>
<reference evidence="16 17" key="1">
    <citation type="submission" date="2020-11" db="EMBL/GenBank/DDBJ databases">
        <authorList>
            <person name="Wallbank WR R."/>
            <person name="Pardo Diaz C."/>
            <person name="Kozak K."/>
            <person name="Martin S."/>
            <person name="Jiggins C."/>
            <person name="Moest M."/>
            <person name="Warren A I."/>
            <person name="Generalovic N T."/>
            <person name="Byers J.R.P. K."/>
            <person name="Montejo-Kovacevich G."/>
            <person name="Yen C E."/>
        </authorList>
    </citation>
    <scope>NUCLEOTIDE SEQUENCE [LARGE SCALE GENOMIC DNA]</scope>
</reference>
<feature type="domain" description="C2H2-type" evidence="14">
    <location>
        <begin position="214"/>
        <end position="241"/>
    </location>
</feature>
<evidence type="ECO:0000256" key="8">
    <source>
        <dbReference type="ARBA" id="ARBA00023125"/>
    </source>
</evidence>
<gene>
    <name evidence="16" type="ORF">HERILL_LOCUS9825</name>
</gene>